<organism evidence="1">
    <name type="scientific">marine metagenome</name>
    <dbReference type="NCBI Taxonomy" id="408172"/>
    <lineage>
        <taxon>unclassified sequences</taxon>
        <taxon>metagenomes</taxon>
        <taxon>ecological metagenomes</taxon>
    </lineage>
</organism>
<evidence type="ECO:0000313" key="1">
    <source>
        <dbReference type="EMBL" id="SVD42265.1"/>
    </source>
</evidence>
<accession>A0A382V8B9</accession>
<gene>
    <name evidence="1" type="ORF">METZ01_LOCUS395119</name>
</gene>
<proteinExistence type="predicted"/>
<reference evidence="1" key="1">
    <citation type="submission" date="2018-05" db="EMBL/GenBank/DDBJ databases">
        <authorList>
            <person name="Lanie J.A."/>
            <person name="Ng W.-L."/>
            <person name="Kazmierczak K.M."/>
            <person name="Andrzejewski T.M."/>
            <person name="Davidsen T.M."/>
            <person name="Wayne K.J."/>
            <person name="Tettelin H."/>
            <person name="Glass J.I."/>
            <person name="Rusch D."/>
            <person name="Podicherti R."/>
            <person name="Tsui H.-C.T."/>
            <person name="Winkler M.E."/>
        </authorList>
    </citation>
    <scope>NUCLEOTIDE SEQUENCE</scope>
</reference>
<dbReference type="AlphaFoldDB" id="A0A382V8B9"/>
<feature type="non-terminal residue" evidence="1">
    <location>
        <position position="49"/>
    </location>
</feature>
<protein>
    <submittedName>
        <fullName evidence="1">Uncharacterized protein</fullName>
    </submittedName>
</protein>
<dbReference type="EMBL" id="UINC01149660">
    <property type="protein sequence ID" value="SVD42265.1"/>
    <property type="molecule type" value="Genomic_DNA"/>
</dbReference>
<sequence>MDRLYLLRPEGLGLNHPGYQLTQVVVTSFEISRQLFNRLFIGKFKRTAK</sequence>
<name>A0A382V8B9_9ZZZZ</name>